<sequence>MTGYKPKGFPWNYRDKNNSQHKEYLKKLESIVRGLIEDGFEYFISGGAIGADQDFAEIIIKLKKYYPHIRLEIAVPCPEQEAKWCDGDKKCYKRILKQADFVNILSSSYTPRCMQERNEYMADKCDLLLVIWNRQQYGGTYNTFMYAKSKNKPYKLIEITS</sequence>
<dbReference type="PANTHER" id="PTHR38440:SF1">
    <property type="entry name" value="UPF0398 PROTEIN SPR0331"/>
    <property type="match status" value="1"/>
</dbReference>
<accession>A0A9D1EW54</accession>
<dbReference type="EMBL" id="DVIU01000003">
    <property type="protein sequence ID" value="HIS35020.1"/>
    <property type="molecule type" value="Genomic_DNA"/>
</dbReference>
<dbReference type="Pfam" id="PF06908">
    <property type="entry name" value="YpsA"/>
    <property type="match status" value="1"/>
</dbReference>
<dbReference type="Gene3D" id="3.40.50.450">
    <property type="match status" value="1"/>
</dbReference>
<dbReference type="SUPFAM" id="SSF102405">
    <property type="entry name" value="MCP/YpsA-like"/>
    <property type="match status" value="1"/>
</dbReference>
<dbReference type="AlphaFoldDB" id="A0A9D1EW54"/>
<comment type="caution">
    <text evidence="1">The sequence shown here is derived from an EMBL/GenBank/DDBJ whole genome shotgun (WGS) entry which is preliminary data.</text>
</comment>
<proteinExistence type="predicted"/>
<reference evidence="1" key="1">
    <citation type="submission" date="2020-10" db="EMBL/GenBank/DDBJ databases">
        <authorList>
            <person name="Gilroy R."/>
        </authorList>
    </citation>
    <scope>NUCLEOTIDE SEQUENCE</scope>
    <source>
        <strain evidence="1">6276</strain>
    </source>
</reference>
<reference evidence="1" key="2">
    <citation type="journal article" date="2021" name="PeerJ">
        <title>Extensive microbial diversity within the chicken gut microbiome revealed by metagenomics and culture.</title>
        <authorList>
            <person name="Gilroy R."/>
            <person name="Ravi A."/>
            <person name="Getino M."/>
            <person name="Pursley I."/>
            <person name="Horton D.L."/>
            <person name="Alikhan N.F."/>
            <person name="Baker D."/>
            <person name="Gharbi K."/>
            <person name="Hall N."/>
            <person name="Watson M."/>
            <person name="Adriaenssens E.M."/>
            <person name="Foster-Nyarko E."/>
            <person name="Jarju S."/>
            <person name="Secka A."/>
            <person name="Antonio M."/>
            <person name="Oren A."/>
            <person name="Chaudhuri R.R."/>
            <person name="La Ragione R."/>
            <person name="Hildebrand F."/>
            <person name="Pallen M.J."/>
        </authorList>
    </citation>
    <scope>NUCLEOTIDE SEQUENCE</scope>
    <source>
        <strain evidence="1">6276</strain>
    </source>
</reference>
<dbReference type="Proteomes" id="UP000823928">
    <property type="component" value="Unassembled WGS sequence"/>
</dbReference>
<name>A0A9D1EW54_9BACT</name>
<protein>
    <submittedName>
        <fullName evidence="1">DUF1273 family protein</fullName>
    </submittedName>
</protein>
<evidence type="ECO:0000313" key="1">
    <source>
        <dbReference type="EMBL" id="HIS35020.1"/>
    </source>
</evidence>
<dbReference type="InterPro" id="IPR010697">
    <property type="entry name" value="YspA"/>
</dbReference>
<organism evidence="1 2">
    <name type="scientific">Candidatus Scatousia excrementigallinarum</name>
    <dbReference type="NCBI Taxonomy" id="2840935"/>
    <lineage>
        <taxon>Bacteria</taxon>
        <taxon>Candidatus Scatousia</taxon>
    </lineage>
</organism>
<gene>
    <name evidence="1" type="ORF">IAC10_00110</name>
</gene>
<dbReference type="PANTHER" id="PTHR38440">
    <property type="entry name" value="UPF0398 PROTEIN YPSA"/>
    <property type="match status" value="1"/>
</dbReference>
<evidence type="ECO:0000313" key="2">
    <source>
        <dbReference type="Proteomes" id="UP000823928"/>
    </source>
</evidence>